<accession>A0A375Z3S4</accession>
<organism evidence="1 2">
    <name type="scientific">Mycobacterium shimoidei</name>
    <dbReference type="NCBI Taxonomy" id="29313"/>
    <lineage>
        <taxon>Bacteria</taxon>
        <taxon>Bacillati</taxon>
        <taxon>Actinomycetota</taxon>
        <taxon>Actinomycetes</taxon>
        <taxon>Mycobacteriales</taxon>
        <taxon>Mycobacteriaceae</taxon>
        <taxon>Mycobacterium</taxon>
    </lineage>
</organism>
<gene>
    <name evidence="1" type="ORF">MSP7336_04015</name>
</gene>
<evidence type="ECO:0000313" key="2">
    <source>
        <dbReference type="Proteomes" id="UP000252015"/>
    </source>
</evidence>
<sequence>MNERDARLRAQLPALLDARPGLGIAQVHQDVIAGNHRYILPDLQRLG</sequence>
<dbReference type="Proteomes" id="UP000252015">
    <property type="component" value="Unassembled WGS sequence"/>
</dbReference>
<evidence type="ECO:0000313" key="1">
    <source>
        <dbReference type="EMBL" id="SRX95742.1"/>
    </source>
</evidence>
<reference evidence="1 2" key="1">
    <citation type="submission" date="2018-05" db="EMBL/GenBank/DDBJ databases">
        <authorList>
            <consortium name="IHU Genomes"/>
        </authorList>
    </citation>
    <scope>NUCLEOTIDE SEQUENCE [LARGE SCALE GENOMIC DNA]</scope>
    <source>
        <strain evidence="1 2">P7336</strain>
    </source>
</reference>
<dbReference type="RefSeq" id="WP_232321132.1">
    <property type="nucleotide sequence ID" value="NZ_JACKUN010000007.1"/>
</dbReference>
<dbReference type="EMBL" id="UEGW01000001">
    <property type="protein sequence ID" value="SRX95742.1"/>
    <property type="molecule type" value="Genomic_DNA"/>
</dbReference>
<dbReference type="AlphaFoldDB" id="A0A375Z3S4"/>
<proteinExistence type="predicted"/>
<protein>
    <submittedName>
        <fullName evidence="1">Uncharacterized protein</fullName>
    </submittedName>
</protein>
<keyword evidence="2" id="KW-1185">Reference proteome</keyword>
<name>A0A375Z3S4_MYCSH</name>